<keyword evidence="7" id="KW-1185">Reference proteome</keyword>
<evidence type="ECO:0000256" key="3">
    <source>
        <dbReference type="ARBA" id="ARBA00022840"/>
    </source>
</evidence>
<dbReference type="InterPro" id="IPR050141">
    <property type="entry name" value="GCL_type2/YbdK_subfam"/>
</dbReference>
<keyword evidence="2 5" id="KW-0547">Nucleotide-binding</keyword>
<dbReference type="InterPro" id="IPR014746">
    <property type="entry name" value="Gln_synth/guanido_kin_cat_dom"/>
</dbReference>
<evidence type="ECO:0000256" key="5">
    <source>
        <dbReference type="HAMAP-Rule" id="MF_01609"/>
    </source>
</evidence>
<comment type="similarity">
    <text evidence="5">Belongs to the glutamate--cysteine ligase type 2 family. YbdK subfamily.</text>
</comment>
<keyword evidence="1 5" id="KW-0436">Ligase</keyword>
<dbReference type="EC" id="6.3.2.2" evidence="5"/>
<dbReference type="AlphaFoldDB" id="A0A8J3V4P3"/>
<comment type="catalytic activity">
    <reaction evidence="4 5">
        <text>L-cysteine + L-glutamate + ATP = gamma-L-glutamyl-L-cysteine + ADP + phosphate + H(+)</text>
        <dbReference type="Rhea" id="RHEA:13285"/>
        <dbReference type="ChEBI" id="CHEBI:15378"/>
        <dbReference type="ChEBI" id="CHEBI:29985"/>
        <dbReference type="ChEBI" id="CHEBI:30616"/>
        <dbReference type="ChEBI" id="CHEBI:35235"/>
        <dbReference type="ChEBI" id="CHEBI:43474"/>
        <dbReference type="ChEBI" id="CHEBI:58173"/>
        <dbReference type="ChEBI" id="CHEBI:456216"/>
        <dbReference type="EC" id="6.3.2.2"/>
    </reaction>
</comment>
<dbReference type="EMBL" id="BOOQ01000047">
    <property type="protein sequence ID" value="GII49920.1"/>
    <property type="molecule type" value="Genomic_DNA"/>
</dbReference>
<dbReference type="PANTHER" id="PTHR36510">
    <property type="entry name" value="GLUTAMATE--CYSTEINE LIGASE 2-RELATED"/>
    <property type="match status" value="1"/>
</dbReference>
<gene>
    <name evidence="6" type="ORF">Psi02_63440</name>
</gene>
<evidence type="ECO:0000256" key="4">
    <source>
        <dbReference type="ARBA" id="ARBA00048819"/>
    </source>
</evidence>
<dbReference type="RefSeq" id="WP_203979445.1">
    <property type="nucleotide sequence ID" value="NZ_BAAAKY010000004.1"/>
</dbReference>
<reference evidence="6" key="1">
    <citation type="submission" date="2021-01" db="EMBL/GenBank/DDBJ databases">
        <title>Whole genome shotgun sequence of Planotetraspora silvatica NBRC 100141.</title>
        <authorList>
            <person name="Komaki H."/>
            <person name="Tamura T."/>
        </authorList>
    </citation>
    <scope>NUCLEOTIDE SEQUENCE</scope>
    <source>
        <strain evidence="6">NBRC 100141</strain>
    </source>
</reference>
<dbReference type="PANTHER" id="PTHR36510:SF1">
    <property type="entry name" value="GLUTAMATE--CYSTEINE LIGASE 2-RELATED"/>
    <property type="match status" value="1"/>
</dbReference>
<dbReference type="InterPro" id="IPR011793">
    <property type="entry name" value="YbdK"/>
</dbReference>
<comment type="function">
    <text evidence="5">ATP-dependent carboxylate-amine ligase which exhibits weak glutamate--cysteine ligase activity.</text>
</comment>
<evidence type="ECO:0000313" key="6">
    <source>
        <dbReference type="EMBL" id="GII49920.1"/>
    </source>
</evidence>
<dbReference type="HAMAP" id="MF_01609">
    <property type="entry name" value="Glu_cys_ligase_2"/>
    <property type="match status" value="1"/>
</dbReference>
<dbReference type="GO" id="GO:0004357">
    <property type="term" value="F:glutamate-cysteine ligase activity"/>
    <property type="evidence" value="ECO:0007669"/>
    <property type="project" value="UniProtKB-EC"/>
</dbReference>
<dbReference type="GO" id="GO:0042398">
    <property type="term" value="P:modified amino acid biosynthetic process"/>
    <property type="evidence" value="ECO:0007669"/>
    <property type="project" value="InterPro"/>
</dbReference>
<dbReference type="Pfam" id="PF04107">
    <property type="entry name" value="GCS2"/>
    <property type="match status" value="1"/>
</dbReference>
<organism evidence="6 7">
    <name type="scientific">Planotetraspora silvatica</name>
    <dbReference type="NCBI Taxonomy" id="234614"/>
    <lineage>
        <taxon>Bacteria</taxon>
        <taxon>Bacillati</taxon>
        <taxon>Actinomycetota</taxon>
        <taxon>Actinomycetes</taxon>
        <taxon>Streptosporangiales</taxon>
        <taxon>Streptosporangiaceae</taxon>
        <taxon>Planotetraspora</taxon>
    </lineage>
</organism>
<proteinExistence type="inferred from homology"/>
<dbReference type="Gene3D" id="3.30.590.20">
    <property type="match status" value="1"/>
</dbReference>
<dbReference type="InterPro" id="IPR006336">
    <property type="entry name" value="GCS2"/>
</dbReference>
<dbReference type="NCBIfam" id="NF010041">
    <property type="entry name" value="PRK13517.1-1"/>
    <property type="match status" value="1"/>
</dbReference>
<sequence>MTTAVRSRGARAHPAVAAHAAPVPALTMGVEEEFLLLDPETGRVVPGADVVRGRVRGSIAARLVPELTRFQVESNSEVHTDLDRLGDDLLELRRVAASAAAASGLGLVACGTALSGNVGIPPLSRSPRYHDIAREFRAVIRGQGVCGCHVHIGMDDHEEAVQVSNHTRPWLPVLLALTVNSPIADELDTGYASWRTMLIGRWPSAEPPPFFHSFGHYESLVSGLRASGAIMDRGMVYWLVRISDHVPTLEFRTADVCATVEETVLLAALVRALAATAVLDVRAGIAAPQIDQTLLRAAFWRAARDGMDGHGLDLLTGSRVPAWRLVRRLIDRVRPSLAASGDLRTVTAALDSIRRVGSGAARQRAAYARRGHLPDVARLLIEQTVAAPARRAL</sequence>
<name>A0A8J3V4P3_9ACTN</name>
<comment type="caution">
    <text evidence="6">The sequence shown here is derived from an EMBL/GenBank/DDBJ whole genome shotgun (WGS) entry which is preliminary data.</text>
</comment>
<accession>A0A8J3V4P3</accession>
<protein>
    <recommendedName>
        <fullName evidence="5">Putative glutamate--cysteine ligase 2</fullName>
        <ecNumber evidence="5">6.3.2.2</ecNumber>
    </recommendedName>
    <alternativeName>
        <fullName evidence="5">Gamma-glutamylcysteine synthetase 2</fullName>
        <shortName evidence="5">GCS 2</shortName>
        <shortName evidence="5">Gamma-GCS 2</shortName>
    </alternativeName>
</protein>
<dbReference type="SUPFAM" id="SSF55931">
    <property type="entry name" value="Glutamine synthetase/guanido kinase"/>
    <property type="match status" value="1"/>
</dbReference>
<dbReference type="Proteomes" id="UP000644610">
    <property type="component" value="Unassembled WGS sequence"/>
</dbReference>
<evidence type="ECO:0000256" key="2">
    <source>
        <dbReference type="ARBA" id="ARBA00022741"/>
    </source>
</evidence>
<evidence type="ECO:0000313" key="7">
    <source>
        <dbReference type="Proteomes" id="UP000644610"/>
    </source>
</evidence>
<dbReference type="NCBIfam" id="TIGR02050">
    <property type="entry name" value="gshA_cyan_rel"/>
    <property type="match status" value="1"/>
</dbReference>
<evidence type="ECO:0000256" key="1">
    <source>
        <dbReference type="ARBA" id="ARBA00022598"/>
    </source>
</evidence>
<dbReference type="GO" id="GO:0005524">
    <property type="term" value="F:ATP binding"/>
    <property type="evidence" value="ECO:0007669"/>
    <property type="project" value="UniProtKB-KW"/>
</dbReference>
<keyword evidence="3 5" id="KW-0067">ATP-binding</keyword>